<dbReference type="PANTHER" id="PTHR14336">
    <property type="entry name" value="TANDEM PH DOMAIN CONTAINING PROTEIN"/>
    <property type="match status" value="1"/>
</dbReference>
<dbReference type="AlphaFoldDB" id="A0A1Y2GF31"/>
<dbReference type="EMBL" id="MCFF01000035">
    <property type="protein sequence ID" value="ORZ09078.1"/>
    <property type="molecule type" value="Genomic_DNA"/>
</dbReference>
<dbReference type="OrthoDB" id="2157866at2759"/>
<dbReference type="RefSeq" id="XP_021878705.1">
    <property type="nucleotide sequence ID" value="XM_022025127.1"/>
</dbReference>
<keyword evidence="4" id="KW-1185">Reference proteome</keyword>
<dbReference type="InterPro" id="IPR001849">
    <property type="entry name" value="PH_domain"/>
</dbReference>
<evidence type="ECO:0000313" key="4">
    <source>
        <dbReference type="Proteomes" id="UP000193648"/>
    </source>
</evidence>
<feature type="domain" description="PH" evidence="2">
    <location>
        <begin position="106"/>
        <end position="201"/>
    </location>
</feature>
<feature type="region of interest" description="Disordered" evidence="1">
    <location>
        <begin position="288"/>
        <end position="340"/>
    </location>
</feature>
<dbReference type="FunFam" id="2.30.29.30:FF:000286">
    <property type="entry name" value="PH-protein kinase domain containing protein"/>
    <property type="match status" value="2"/>
</dbReference>
<comment type="caution">
    <text evidence="3">The sequence shown here is derived from an EMBL/GenBank/DDBJ whole genome shotgun (WGS) entry which is preliminary data.</text>
</comment>
<sequence>MAVSHIQVAASSVGHATKDDNIKVTFQTLSKLSPPKPSPLTMLTDTTSTTTTAITTTATMVPTSNTAAVTVSTPTEESFDQYDDSDIDAPLGKWVGATRETLQEGQIIKSGYLMKKGERLKIWKKRWFVLRTSKLAYYKDDKEYELLRIVDLRDIHRAAAMPIKHKPGTFIILTPQRTFSVQATDILEMQDWINAISEAKIQFEFMASNSDLESYSESTVHLEQSPQLSTIQEGQQQQQQQHSTSQMANKLHLTSSPTASTATPSRNSVTGMILPKWQLQRPLSLLDPDLLDGKEKPHAKGKSVAVPSSSGVTTSSSVGTTSPQSVGSILGRPTIRTSGLRHPAEGLSLITSSGVQTKTQAQAIQISSPSSPYMEQVYSNEPPVGSLSSEQSFIGAAAAGPSIPGTPLSPVRCYSGGEMFWMASQEHNNQSSSEEDAGDDSPDPCIAEVARVASEANASASGTATDEQHESSVVIQGHLYKLSNKYKTWRKKWFVLRGDNLAYYKDTKEYQPHGIIPLSTIIDCLQTDPISKSKQYCLRIVTAKRSFICCAPDEDTLLQWLDTLHVECDRVAQIARQEDMVDFLCQQQRHNQQGSESLHDDDDDDDDDEEQAKQLGGGSRLRMNLHNPLPHRPRFRSKSGDNSGSGFFGSSANSASGGNLDSVGTQLRKVLSLDSATNTVPASVMVSTSETGSGSMNRRASAAGAPSVTFQIPVIAPL</sequence>
<dbReference type="Gene3D" id="2.30.29.30">
    <property type="entry name" value="Pleckstrin-homology domain (PH domain)/Phosphotyrosine-binding domain (PTB)"/>
    <property type="match status" value="2"/>
</dbReference>
<feature type="compositionally biased region" description="Polar residues" evidence="1">
    <location>
        <begin position="684"/>
        <end position="698"/>
    </location>
</feature>
<feature type="domain" description="PH" evidence="2">
    <location>
        <begin position="472"/>
        <end position="569"/>
    </location>
</feature>
<feature type="compositionally biased region" description="Low complexity" evidence="1">
    <location>
        <begin position="640"/>
        <end position="660"/>
    </location>
</feature>
<dbReference type="GeneID" id="33566971"/>
<organism evidence="3 4">
    <name type="scientific">Lobosporangium transversale</name>
    <dbReference type="NCBI Taxonomy" id="64571"/>
    <lineage>
        <taxon>Eukaryota</taxon>
        <taxon>Fungi</taxon>
        <taxon>Fungi incertae sedis</taxon>
        <taxon>Mucoromycota</taxon>
        <taxon>Mortierellomycotina</taxon>
        <taxon>Mortierellomycetes</taxon>
        <taxon>Mortierellales</taxon>
        <taxon>Mortierellaceae</taxon>
        <taxon>Lobosporangium</taxon>
    </lineage>
</organism>
<evidence type="ECO:0000259" key="2">
    <source>
        <dbReference type="PROSITE" id="PS50003"/>
    </source>
</evidence>
<accession>A0A1Y2GF31</accession>
<name>A0A1Y2GF31_9FUNG</name>
<dbReference type="SUPFAM" id="SSF50729">
    <property type="entry name" value="PH domain-like"/>
    <property type="match status" value="2"/>
</dbReference>
<feature type="compositionally biased region" description="Low complexity" evidence="1">
    <location>
        <begin position="303"/>
        <end position="328"/>
    </location>
</feature>
<dbReference type="InParanoid" id="A0A1Y2GF31"/>
<evidence type="ECO:0000256" key="1">
    <source>
        <dbReference type="SAM" id="MobiDB-lite"/>
    </source>
</evidence>
<reference evidence="3 4" key="1">
    <citation type="submission" date="2016-07" db="EMBL/GenBank/DDBJ databases">
        <title>Pervasive Adenine N6-methylation of Active Genes in Fungi.</title>
        <authorList>
            <consortium name="DOE Joint Genome Institute"/>
            <person name="Mondo S.J."/>
            <person name="Dannebaum R.O."/>
            <person name="Kuo R.C."/>
            <person name="Labutti K."/>
            <person name="Haridas S."/>
            <person name="Kuo A."/>
            <person name="Salamov A."/>
            <person name="Ahrendt S.R."/>
            <person name="Lipzen A."/>
            <person name="Sullivan W."/>
            <person name="Andreopoulos W.B."/>
            <person name="Clum A."/>
            <person name="Lindquist E."/>
            <person name="Daum C."/>
            <person name="Ramamoorthy G.K."/>
            <person name="Gryganskyi A."/>
            <person name="Culley D."/>
            <person name="Magnuson J.K."/>
            <person name="James T.Y."/>
            <person name="O'Malley M.A."/>
            <person name="Stajich J.E."/>
            <person name="Spatafora J.W."/>
            <person name="Visel A."/>
            <person name="Grigoriev I.V."/>
        </authorList>
    </citation>
    <scope>NUCLEOTIDE SEQUENCE [LARGE SCALE GENOMIC DNA]</scope>
    <source>
        <strain evidence="3 4">NRRL 3116</strain>
    </source>
</reference>
<dbReference type="STRING" id="64571.A0A1Y2GF31"/>
<gene>
    <name evidence="3" type="ORF">BCR41DRAFT_358844</name>
</gene>
<feature type="region of interest" description="Disordered" evidence="1">
    <location>
        <begin position="684"/>
        <end position="704"/>
    </location>
</feature>
<dbReference type="InterPro" id="IPR051707">
    <property type="entry name" value="PI-Interact_SigTrans_Reg"/>
</dbReference>
<feature type="compositionally biased region" description="Low complexity" evidence="1">
    <location>
        <begin position="254"/>
        <end position="265"/>
    </location>
</feature>
<evidence type="ECO:0000313" key="3">
    <source>
        <dbReference type="EMBL" id="ORZ09078.1"/>
    </source>
</evidence>
<feature type="compositionally biased region" description="Polar residues" evidence="1">
    <location>
        <begin position="216"/>
        <end position="234"/>
    </location>
</feature>
<proteinExistence type="predicted"/>
<dbReference type="PROSITE" id="PS50003">
    <property type="entry name" value="PH_DOMAIN"/>
    <property type="match status" value="2"/>
</dbReference>
<feature type="region of interest" description="Disordered" evidence="1">
    <location>
        <begin position="216"/>
        <end position="267"/>
    </location>
</feature>
<dbReference type="InterPro" id="IPR011993">
    <property type="entry name" value="PH-like_dom_sf"/>
</dbReference>
<feature type="compositionally biased region" description="Acidic residues" evidence="1">
    <location>
        <begin position="599"/>
        <end position="610"/>
    </location>
</feature>
<feature type="region of interest" description="Disordered" evidence="1">
    <location>
        <begin position="589"/>
        <end position="660"/>
    </location>
</feature>
<dbReference type="Pfam" id="PF00169">
    <property type="entry name" value="PH"/>
    <property type="match status" value="2"/>
</dbReference>
<dbReference type="Proteomes" id="UP000193648">
    <property type="component" value="Unassembled WGS sequence"/>
</dbReference>
<protein>
    <recommendedName>
        <fullName evidence="2">PH domain-containing protein</fullName>
    </recommendedName>
</protein>
<dbReference type="SMART" id="SM00233">
    <property type="entry name" value="PH"/>
    <property type="match status" value="2"/>
</dbReference>